<feature type="transmembrane region" description="Helical" evidence="1">
    <location>
        <begin position="141"/>
        <end position="167"/>
    </location>
</feature>
<feature type="transmembrane region" description="Helical" evidence="1">
    <location>
        <begin position="32"/>
        <end position="64"/>
    </location>
</feature>
<organism evidence="2 3">
    <name type="scientific">Eiseniibacteriota bacterium</name>
    <dbReference type="NCBI Taxonomy" id="2212470"/>
    <lineage>
        <taxon>Bacteria</taxon>
        <taxon>Candidatus Eiseniibacteriota</taxon>
    </lineage>
</organism>
<feature type="transmembrane region" description="Helical" evidence="1">
    <location>
        <begin position="111"/>
        <end position="129"/>
    </location>
</feature>
<dbReference type="EMBL" id="JAGQHS010000008">
    <property type="protein sequence ID" value="MCA9754730.1"/>
    <property type="molecule type" value="Genomic_DNA"/>
</dbReference>
<accession>A0A956SBW6</accession>
<keyword evidence="1" id="KW-0812">Transmembrane</keyword>
<comment type="caution">
    <text evidence="2">The sequence shown here is derived from an EMBL/GenBank/DDBJ whole genome shotgun (WGS) entry which is preliminary data.</text>
</comment>
<reference evidence="2" key="2">
    <citation type="journal article" date="2021" name="Microbiome">
        <title>Successional dynamics and alternative stable states in a saline activated sludge microbial community over 9 years.</title>
        <authorList>
            <person name="Wang Y."/>
            <person name="Ye J."/>
            <person name="Ju F."/>
            <person name="Liu L."/>
            <person name="Boyd J.A."/>
            <person name="Deng Y."/>
            <person name="Parks D.H."/>
            <person name="Jiang X."/>
            <person name="Yin X."/>
            <person name="Woodcroft B.J."/>
            <person name="Tyson G.W."/>
            <person name="Hugenholtz P."/>
            <person name="Polz M.F."/>
            <person name="Zhang T."/>
        </authorList>
    </citation>
    <scope>NUCLEOTIDE SEQUENCE</scope>
    <source>
        <strain evidence="2">HKST-UBA02</strain>
    </source>
</reference>
<reference evidence="2" key="1">
    <citation type="submission" date="2020-04" db="EMBL/GenBank/DDBJ databases">
        <authorList>
            <person name="Zhang T."/>
        </authorList>
    </citation>
    <scope>NUCLEOTIDE SEQUENCE</scope>
    <source>
        <strain evidence="2">HKST-UBA02</strain>
    </source>
</reference>
<dbReference type="AlphaFoldDB" id="A0A956SBW6"/>
<feature type="transmembrane region" description="Helical" evidence="1">
    <location>
        <begin position="7"/>
        <end position="26"/>
    </location>
</feature>
<gene>
    <name evidence="2" type="ORF">KDA27_02935</name>
</gene>
<name>A0A956SBW6_UNCEI</name>
<keyword evidence="1" id="KW-1133">Transmembrane helix</keyword>
<sequence>MQTFADIAWLVLLDIVLLAGVLAIPLGLGGNFILLGAGLVVAIVTGFQTVGWIALVVAAVFVILGEVVEAVLGSLVAQKFGASRWGMLGAFAGGILGAIAGTAWIPLIGSLIGSFVGAAAGAVALELATGKDRDPGLRAGWGAFLGKVLSTAFKLAIGIGWAVFLVLRTH</sequence>
<evidence type="ECO:0000313" key="3">
    <source>
        <dbReference type="Proteomes" id="UP000739538"/>
    </source>
</evidence>
<feature type="transmembrane region" description="Helical" evidence="1">
    <location>
        <begin position="85"/>
        <end position="105"/>
    </location>
</feature>
<dbReference type="Pfam" id="PF04306">
    <property type="entry name" value="DUF456"/>
    <property type="match status" value="1"/>
</dbReference>
<evidence type="ECO:0000256" key="1">
    <source>
        <dbReference type="SAM" id="Phobius"/>
    </source>
</evidence>
<dbReference type="Proteomes" id="UP000739538">
    <property type="component" value="Unassembled WGS sequence"/>
</dbReference>
<dbReference type="InterPro" id="IPR007403">
    <property type="entry name" value="DUF456"/>
</dbReference>
<keyword evidence="1" id="KW-0472">Membrane</keyword>
<dbReference type="PANTHER" id="PTHR39165:SF1">
    <property type="entry name" value="DUF456 DOMAIN-CONTAINING PROTEIN"/>
    <property type="match status" value="1"/>
</dbReference>
<protein>
    <submittedName>
        <fullName evidence="2">DUF456 domain-containing protein</fullName>
    </submittedName>
</protein>
<evidence type="ECO:0000313" key="2">
    <source>
        <dbReference type="EMBL" id="MCA9754730.1"/>
    </source>
</evidence>
<dbReference type="PANTHER" id="PTHR39165">
    <property type="entry name" value="IG HYPOTHETICAL 17883"/>
    <property type="match status" value="1"/>
</dbReference>
<proteinExistence type="predicted"/>